<name>A0ABD1KL97_9TELE</name>
<dbReference type="InterPro" id="IPR045790">
    <property type="entry name" value="RNF180_C"/>
</dbReference>
<evidence type="ECO:0000256" key="9">
    <source>
        <dbReference type="ARBA" id="ARBA00022723"/>
    </source>
</evidence>
<keyword evidence="6" id="KW-0597">Phosphoprotein</keyword>
<gene>
    <name evidence="26" type="ORF">ACEWY4_004150</name>
</gene>
<evidence type="ECO:0000256" key="10">
    <source>
        <dbReference type="ARBA" id="ARBA00022771"/>
    </source>
</evidence>
<keyword evidence="11" id="KW-0833">Ubl conjugation pathway</keyword>
<dbReference type="GO" id="GO:0005635">
    <property type="term" value="C:nuclear envelope"/>
    <property type="evidence" value="ECO:0007669"/>
    <property type="project" value="UniProtKB-SubCell"/>
</dbReference>
<evidence type="ECO:0000256" key="22">
    <source>
        <dbReference type="PROSITE-ProRule" id="PRU00175"/>
    </source>
</evidence>
<keyword evidence="14 24" id="KW-1133">Transmembrane helix</keyword>
<comment type="subcellular location">
    <subcellularLocation>
        <location evidence="3">Endoplasmic reticulum membrane</location>
        <topology evidence="3">Single-pass membrane protein</topology>
    </subcellularLocation>
    <subcellularLocation>
        <location evidence="2">Nucleus envelope</location>
    </subcellularLocation>
</comment>
<dbReference type="GO" id="GO:0008270">
    <property type="term" value="F:zinc ion binding"/>
    <property type="evidence" value="ECO:0007669"/>
    <property type="project" value="UniProtKB-KW"/>
</dbReference>
<evidence type="ECO:0000256" key="14">
    <source>
        <dbReference type="ARBA" id="ARBA00022989"/>
    </source>
</evidence>
<dbReference type="PROSITE" id="PS00518">
    <property type="entry name" value="ZF_RING_1"/>
    <property type="match status" value="1"/>
</dbReference>
<evidence type="ECO:0000259" key="25">
    <source>
        <dbReference type="PROSITE" id="PS50089"/>
    </source>
</evidence>
<evidence type="ECO:0000256" key="7">
    <source>
        <dbReference type="ARBA" id="ARBA00022679"/>
    </source>
</evidence>
<evidence type="ECO:0000313" key="27">
    <source>
        <dbReference type="Proteomes" id="UP001591681"/>
    </source>
</evidence>
<comment type="function">
    <text evidence="17">E3 ubiquitin-protein ligase which promotes polyubiquitination and degradation by the proteasome pathway of ZIC2.</text>
</comment>
<sequence>MDRTWDSEPTALTILRCRKCRKCIVESSSLLSVGNSEELSTTCSVWHINVDNLPDWVQAAVHQARWTVGKLNCPFCAARLGGFNFVNCSRCLCGHEDVVHISKSRVDHDSKCPSVVPLRPLRARMRSAGRTSSQDELRDPEAERMVRGGSEGCLPDAQSSCPAILRLIGTSTPITPPHRLPAEAEQAEGQAPLPTVSSQSLSGFCGISSLSCFGESSLKRLLDMAEVETVGEVRLSSPERDSPALLVGLSRPLLSPASEAGPEAISREEATHLGSCESPIPLHSGQQQDMGTPVEDVSLPEALLHVEPHQASIPGSRVPTTDSADGDGEGDNEEGEWAVAPRAHEAPQSPPRSAATAEPQLSKREKNRLKSQRRKQRKIERWLRSQLDGSQGGVTPAGSEDEEEREDHTCAVCLDVYFSPYMCQPCRHVFCEPCLRTLAKNRPGSTPCPLCRTLISHVLFQKELNQTSQTFFPKEYLSRKETFQKANYAKWPLPHCPKRFRIFWGFQREGARAGRWQFPNRPFGLDALDLVDMRAWPFDIDLVIIYVYSIHWILAFLILCFVGYCFFF</sequence>
<dbReference type="PANTHER" id="PTHR46717">
    <property type="entry name" value="E3 UBIQUITIN-PROTEIN LIGASE RNF180"/>
    <property type="match status" value="1"/>
</dbReference>
<evidence type="ECO:0000256" key="23">
    <source>
        <dbReference type="SAM" id="MobiDB-lite"/>
    </source>
</evidence>
<keyword evidence="13" id="KW-0862">Zinc</keyword>
<reference evidence="26 27" key="1">
    <citation type="submission" date="2024-09" db="EMBL/GenBank/DDBJ databases">
        <title>A chromosome-level genome assembly of Gray's grenadier anchovy, Coilia grayii.</title>
        <authorList>
            <person name="Fu Z."/>
        </authorList>
    </citation>
    <scope>NUCLEOTIDE SEQUENCE [LARGE SCALE GENOMIC DNA]</scope>
    <source>
        <strain evidence="26">G4</strain>
        <tissue evidence="26">Muscle</tissue>
    </source>
</reference>
<comment type="pathway">
    <text evidence="4">Protein modification; protein ubiquitination.</text>
</comment>
<keyword evidence="15 24" id="KW-0472">Membrane</keyword>
<evidence type="ECO:0000256" key="24">
    <source>
        <dbReference type="SAM" id="Phobius"/>
    </source>
</evidence>
<feature type="compositionally biased region" description="Basic residues" evidence="23">
    <location>
        <begin position="365"/>
        <end position="378"/>
    </location>
</feature>
<evidence type="ECO:0000256" key="1">
    <source>
        <dbReference type="ARBA" id="ARBA00000900"/>
    </source>
</evidence>
<feature type="domain" description="RING-type" evidence="25">
    <location>
        <begin position="410"/>
        <end position="452"/>
    </location>
</feature>
<dbReference type="PANTHER" id="PTHR46717:SF1">
    <property type="entry name" value="E3 UBIQUITIN-PROTEIN LIGASE RNF180"/>
    <property type="match status" value="1"/>
</dbReference>
<keyword evidence="8 24" id="KW-0812">Transmembrane</keyword>
<comment type="subunit">
    <text evidence="18">Interacts with ZIC2.</text>
</comment>
<dbReference type="AlphaFoldDB" id="A0ABD1KL97"/>
<proteinExistence type="predicted"/>
<comment type="caution">
    <text evidence="26">The sequence shown here is derived from an EMBL/GenBank/DDBJ whole genome shotgun (WGS) entry which is preliminary data.</text>
</comment>
<evidence type="ECO:0000256" key="19">
    <source>
        <dbReference type="ARBA" id="ARBA00067421"/>
    </source>
</evidence>
<feature type="region of interest" description="Disordered" evidence="23">
    <location>
        <begin position="307"/>
        <end position="402"/>
    </location>
</feature>
<evidence type="ECO:0000256" key="17">
    <source>
        <dbReference type="ARBA" id="ARBA00058659"/>
    </source>
</evidence>
<keyword evidence="9" id="KW-0479">Metal-binding</keyword>
<dbReference type="InterPro" id="IPR013083">
    <property type="entry name" value="Znf_RING/FYVE/PHD"/>
</dbReference>
<protein>
    <recommendedName>
        <fullName evidence="19">E3 ubiquitin-protein ligase RNF180</fullName>
        <ecNumber evidence="5">2.3.2.27</ecNumber>
    </recommendedName>
    <alternativeName>
        <fullName evidence="21">RING finger protein 180</fullName>
    </alternativeName>
    <alternativeName>
        <fullName evidence="20">RING-type E3 ubiquitin transferase RNF180</fullName>
    </alternativeName>
</protein>
<dbReference type="InterPro" id="IPR033263">
    <property type="entry name" value="RNF180"/>
</dbReference>
<evidence type="ECO:0000256" key="2">
    <source>
        <dbReference type="ARBA" id="ARBA00004259"/>
    </source>
</evidence>
<comment type="catalytic activity">
    <reaction evidence="1">
        <text>S-ubiquitinyl-[E2 ubiquitin-conjugating enzyme]-L-cysteine + [acceptor protein]-L-lysine = [E2 ubiquitin-conjugating enzyme]-L-cysteine + N(6)-ubiquitinyl-[acceptor protein]-L-lysine.</text>
        <dbReference type="EC" id="2.3.2.27"/>
    </reaction>
</comment>
<dbReference type="GO" id="GO:0061630">
    <property type="term" value="F:ubiquitin protein ligase activity"/>
    <property type="evidence" value="ECO:0007669"/>
    <property type="project" value="UniProtKB-EC"/>
</dbReference>
<evidence type="ECO:0000256" key="8">
    <source>
        <dbReference type="ARBA" id="ARBA00022692"/>
    </source>
</evidence>
<evidence type="ECO:0000256" key="3">
    <source>
        <dbReference type="ARBA" id="ARBA00004389"/>
    </source>
</evidence>
<keyword evidence="7" id="KW-0808">Transferase</keyword>
<evidence type="ECO:0000256" key="18">
    <source>
        <dbReference type="ARBA" id="ARBA00062709"/>
    </source>
</evidence>
<keyword evidence="27" id="KW-1185">Reference proteome</keyword>
<evidence type="ECO:0000256" key="5">
    <source>
        <dbReference type="ARBA" id="ARBA00012483"/>
    </source>
</evidence>
<dbReference type="Pfam" id="PF00097">
    <property type="entry name" value="zf-C3HC4"/>
    <property type="match status" value="1"/>
</dbReference>
<dbReference type="SMART" id="SM00184">
    <property type="entry name" value="RING"/>
    <property type="match status" value="1"/>
</dbReference>
<keyword evidence="16" id="KW-0539">Nucleus</keyword>
<evidence type="ECO:0000313" key="26">
    <source>
        <dbReference type="EMBL" id="KAL2099756.1"/>
    </source>
</evidence>
<feature type="compositionally biased region" description="Acidic residues" evidence="23">
    <location>
        <begin position="324"/>
        <end position="336"/>
    </location>
</feature>
<dbReference type="Gene3D" id="3.30.40.10">
    <property type="entry name" value="Zinc/RING finger domain, C3HC4 (zinc finger)"/>
    <property type="match status" value="1"/>
</dbReference>
<evidence type="ECO:0000256" key="4">
    <source>
        <dbReference type="ARBA" id="ARBA00004906"/>
    </source>
</evidence>
<dbReference type="FunFam" id="3.30.40.10:FF:000316">
    <property type="entry name" value="E3 ubiquitin-protein ligase RNF180"/>
    <property type="match status" value="1"/>
</dbReference>
<dbReference type="SUPFAM" id="SSF57850">
    <property type="entry name" value="RING/U-box"/>
    <property type="match status" value="1"/>
</dbReference>
<dbReference type="EMBL" id="JBHFQA010000004">
    <property type="protein sequence ID" value="KAL2099756.1"/>
    <property type="molecule type" value="Genomic_DNA"/>
</dbReference>
<evidence type="ECO:0000256" key="20">
    <source>
        <dbReference type="ARBA" id="ARBA00079826"/>
    </source>
</evidence>
<evidence type="ECO:0000256" key="15">
    <source>
        <dbReference type="ARBA" id="ARBA00023136"/>
    </source>
</evidence>
<dbReference type="InterPro" id="IPR018957">
    <property type="entry name" value="Znf_C3HC4_RING-type"/>
</dbReference>
<evidence type="ECO:0000256" key="11">
    <source>
        <dbReference type="ARBA" id="ARBA00022786"/>
    </source>
</evidence>
<dbReference type="PROSITE" id="PS50089">
    <property type="entry name" value="ZF_RING_2"/>
    <property type="match status" value="1"/>
</dbReference>
<feature type="transmembrane region" description="Helical" evidence="24">
    <location>
        <begin position="543"/>
        <end position="567"/>
    </location>
</feature>
<evidence type="ECO:0000256" key="6">
    <source>
        <dbReference type="ARBA" id="ARBA00022553"/>
    </source>
</evidence>
<dbReference type="EC" id="2.3.2.27" evidence="5"/>
<evidence type="ECO:0000256" key="13">
    <source>
        <dbReference type="ARBA" id="ARBA00022833"/>
    </source>
</evidence>
<dbReference type="GO" id="GO:0005789">
    <property type="term" value="C:endoplasmic reticulum membrane"/>
    <property type="evidence" value="ECO:0007669"/>
    <property type="project" value="UniProtKB-SubCell"/>
</dbReference>
<keyword evidence="12" id="KW-0256">Endoplasmic reticulum</keyword>
<evidence type="ECO:0000256" key="16">
    <source>
        <dbReference type="ARBA" id="ARBA00023242"/>
    </source>
</evidence>
<dbReference type="InterPro" id="IPR017907">
    <property type="entry name" value="Znf_RING_CS"/>
</dbReference>
<evidence type="ECO:0000256" key="12">
    <source>
        <dbReference type="ARBA" id="ARBA00022824"/>
    </source>
</evidence>
<dbReference type="Proteomes" id="UP001591681">
    <property type="component" value="Unassembled WGS sequence"/>
</dbReference>
<accession>A0ABD1KL97</accession>
<keyword evidence="10 22" id="KW-0863">Zinc-finger</keyword>
<dbReference type="CDD" id="cd16554">
    <property type="entry name" value="RING-HC_RNF180"/>
    <property type="match status" value="1"/>
</dbReference>
<dbReference type="Pfam" id="PF19332">
    <property type="entry name" value="RNF180_C"/>
    <property type="match status" value="1"/>
</dbReference>
<dbReference type="InterPro" id="IPR001841">
    <property type="entry name" value="Znf_RING"/>
</dbReference>
<organism evidence="26 27">
    <name type="scientific">Coilia grayii</name>
    <name type="common">Gray's grenadier anchovy</name>
    <dbReference type="NCBI Taxonomy" id="363190"/>
    <lineage>
        <taxon>Eukaryota</taxon>
        <taxon>Metazoa</taxon>
        <taxon>Chordata</taxon>
        <taxon>Craniata</taxon>
        <taxon>Vertebrata</taxon>
        <taxon>Euteleostomi</taxon>
        <taxon>Actinopterygii</taxon>
        <taxon>Neopterygii</taxon>
        <taxon>Teleostei</taxon>
        <taxon>Clupei</taxon>
        <taxon>Clupeiformes</taxon>
        <taxon>Clupeoidei</taxon>
        <taxon>Engraulidae</taxon>
        <taxon>Coilinae</taxon>
        <taxon>Coilia</taxon>
    </lineage>
</organism>
<evidence type="ECO:0000256" key="21">
    <source>
        <dbReference type="ARBA" id="ARBA00080502"/>
    </source>
</evidence>